<keyword evidence="4" id="KW-0539">Nucleus</keyword>
<accession>A0A2G2Z314</accession>
<dbReference type="Gramene" id="PHT76344">
    <property type="protein sequence ID" value="PHT76344"/>
    <property type="gene ID" value="T459_19866"/>
</dbReference>
<evidence type="ECO:0000256" key="3">
    <source>
        <dbReference type="ARBA" id="ARBA00022884"/>
    </source>
</evidence>
<gene>
    <name evidence="6" type="ORF">T459_19866</name>
</gene>
<evidence type="ECO:0000256" key="4">
    <source>
        <dbReference type="ARBA" id="ARBA00023242"/>
    </source>
</evidence>
<sequence length="343" mass="38204">MGASSIISVVSTSKGQTNMTPKNMNEKSAPGSATEHQLGISILPTIRARLQTRFLAAAAANLSGDYTGVFLKGRQLKILKALDKKVAHDKELHKAKKKDNDHRNLYLAKKGLILEGTLAAEGVSVSDMYEQKGIELNLANKVTAYHGKHICRSSNGGVIKHKCSSYKQRPNVTPKNIYEKSVPGSATEWQGLISLGISTLEMNLRQELPPLYGRDHMAYRSSYFPVKLQQQGFKRNKEYLHKNVNTNKRDTHNKQSRKCKATGDALSVTGNSDEAKYKRVRGDKDEDQLKNRGVKVAISIEVDKQKNKKKGKNLKRSKQELKDNQQATKHSRFGSESFDNAAL</sequence>
<feature type="compositionally biased region" description="Basic and acidic residues" evidence="5">
    <location>
        <begin position="242"/>
        <end position="253"/>
    </location>
</feature>
<keyword evidence="7" id="KW-1185">Reference proteome</keyword>
<dbReference type="PANTHER" id="PTHR48039">
    <property type="entry name" value="RNA-BINDING MOTIF PROTEIN 14B"/>
    <property type="match status" value="1"/>
</dbReference>
<dbReference type="Proteomes" id="UP000222542">
    <property type="component" value="Unassembled WGS sequence"/>
</dbReference>
<reference evidence="6 7" key="2">
    <citation type="journal article" date="2017" name="Genome Biol.">
        <title>New reference genome sequences of hot pepper reveal the massive evolution of plant disease-resistance genes by retroduplication.</title>
        <authorList>
            <person name="Kim S."/>
            <person name="Park J."/>
            <person name="Yeom S.I."/>
            <person name="Kim Y.M."/>
            <person name="Seo E."/>
            <person name="Kim K.T."/>
            <person name="Kim M.S."/>
            <person name="Lee J.M."/>
            <person name="Cheong K."/>
            <person name="Shin H.S."/>
            <person name="Kim S.B."/>
            <person name="Han K."/>
            <person name="Lee J."/>
            <person name="Park M."/>
            <person name="Lee H.A."/>
            <person name="Lee H.Y."/>
            <person name="Lee Y."/>
            <person name="Oh S."/>
            <person name="Lee J.H."/>
            <person name="Choi E."/>
            <person name="Choi E."/>
            <person name="Lee S.E."/>
            <person name="Jeon J."/>
            <person name="Kim H."/>
            <person name="Choi G."/>
            <person name="Song H."/>
            <person name="Lee J."/>
            <person name="Lee S.C."/>
            <person name="Kwon J.K."/>
            <person name="Lee H.Y."/>
            <person name="Koo N."/>
            <person name="Hong Y."/>
            <person name="Kim R.W."/>
            <person name="Kang W.H."/>
            <person name="Huh J.H."/>
            <person name="Kang B.C."/>
            <person name="Yang T.J."/>
            <person name="Lee Y.H."/>
            <person name="Bennetzen J.L."/>
            <person name="Choi D."/>
        </authorList>
    </citation>
    <scope>NUCLEOTIDE SEQUENCE [LARGE SCALE GENOMIC DNA]</scope>
    <source>
        <strain evidence="7">cv. CM334</strain>
    </source>
</reference>
<evidence type="ECO:0000313" key="7">
    <source>
        <dbReference type="Proteomes" id="UP000222542"/>
    </source>
</evidence>
<organism evidence="6 7">
    <name type="scientific">Capsicum annuum</name>
    <name type="common">Capsicum pepper</name>
    <dbReference type="NCBI Taxonomy" id="4072"/>
    <lineage>
        <taxon>Eukaryota</taxon>
        <taxon>Viridiplantae</taxon>
        <taxon>Streptophyta</taxon>
        <taxon>Embryophyta</taxon>
        <taxon>Tracheophyta</taxon>
        <taxon>Spermatophyta</taxon>
        <taxon>Magnoliopsida</taxon>
        <taxon>eudicotyledons</taxon>
        <taxon>Gunneridae</taxon>
        <taxon>Pentapetalae</taxon>
        <taxon>asterids</taxon>
        <taxon>lamiids</taxon>
        <taxon>Solanales</taxon>
        <taxon>Solanaceae</taxon>
        <taxon>Solanoideae</taxon>
        <taxon>Capsiceae</taxon>
        <taxon>Capsicum</taxon>
    </lineage>
</organism>
<dbReference type="GO" id="GO:0005634">
    <property type="term" value="C:nucleus"/>
    <property type="evidence" value="ECO:0007669"/>
    <property type="project" value="UniProtKB-SubCell"/>
</dbReference>
<feature type="compositionally biased region" description="Basic residues" evidence="5">
    <location>
        <begin position="306"/>
        <end position="316"/>
    </location>
</feature>
<comment type="caution">
    <text evidence="6">The sequence shown here is derived from an EMBL/GenBank/DDBJ whole genome shotgun (WGS) entry which is preliminary data.</text>
</comment>
<feature type="region of interest" description="Disordered" evidence="5">
    <location>
        <begin position="1"/>
        <end position="33"/>
    </location>
</feature>
<evidence type="ECO:0000256" key="2">
    <source>
        <dbReference type="ARBA" id="ARBA00022737"/>
    </source>
</evidence>
<dbReference type="AlphaFoldDB" id="A0A2G2Z314"/>
<keyword evidence="2" id="KW-0677">Repeat</keyword>
<protein>
    <submittedName>
        <fullName evidence="6">Uncharacterized protein</fullName>
    </submittedName>
</protein>
<comment type="subcellular location">
    <subcellularLocation>
        <location evidence="1">Nucleus</location>
    </subcellularLocation>
</comment>
<feature type="compositionally biased region" description="Polar residues" evidence="5">
    <location>
        <begin position="1"/>
        <end position="23"/>
    </location>
</feature>
<feature type="region of interest" description="Disordered" evidence="5">
    <location>
        <begin position="301"/>
        <end position="343"/>
    </location>
</feature>
<dbReference type="PANTHER" id="PTHR48039:SF5">
    <property type="entry name" value="RNA-BINDING PROTEIN 28"/>
    <property type="match status" value="1"/>
</dbReference>
<feature type="region of interest" description="Disordered" evidence="5">
    <location>
        <begin position="242"/>
        <end position="270"/>
    </location>
</feature>
<name>A0A2G2Z314_CAPAN</name>
<dbReference type="EMBL" id="AYRZ02000007">
    <property type="protein sequence ID" value="PHT76344.1"/>
    <property type="molecule type" value="Genomic_DNA"/>
</dbReference>
<keyword evidence="3" id="KW-0694">RNA-binding</keyword>
<proteinExistence type="predicted"/>
<dbReference type="GO" id="GO:0003723">
    <property type="term" value="F:RNA binding"/>
    <property type="evidence" value="ECO:0007669"/>
    <property type="project" value="UniProtKB-KW"/>
</dbReference>
<evidence type="ECO:0000256" key="1">
    <source>
        <dbReference type="ARBA" id="ARBA00004123"/>
    </source>
</evidence>
<reference evidence="6 7" key="1">
    <citation type="journal article" date="2014" name="Nat. Genet.">
        <title>Genome sequence of the hot pepper provides insights into the evolution of pungency in Capsicum species.</title>
        <authorList>
            <person name="Kim S."/>
            <person name="Park M."/>
            <person name="Yeom S.I."/>
            <person name="Kim Y.M."/>
            <person name="Lee J.M."/>
            <person name="Lee H.A."/>
            <person name="Seo E."/>
            <person name="Choi J."/>
            <person name="Cheong K."/>
            <person name="Kim K.T."/>
            <person name="Jung K."/>
            <person name="Lee G.W."/>
            <person name="Oh S.K."/>
            <person name="Bae C."/>
            <person name="Kim S.B."/>
            <person name="Lee H.Y."/>
            <person name="Kim S.Y."/>
            <person name="Kim M.S."/>
            <person name="Kang B.C."/>
            <person name="Jo Y.D."/>
            <person name="Yang H.B."/>
            <person name="Jeong H.J."/>
            <person name="Kang W.H."/>
            <person name="Kwon J.K."/>
            <person name="Shin C."/>
            <person name="Lim J.Y."/>
            <person name="Park J.H."/>
            <person name="Huh J.H."/>
            <person name="Kim J.S."/>
            <person name="Kim B.D."/>
            <person name="Cohen O."/>
            <person name="Paran I."/>
            <person name="Suh M.C."/>
            <person name="Lee S.B."/>
            <person name="Kim Y.K."/>
            <person name="Shin Y."/>
            <person name="Noh S.J."/>
            <person name="Park J."/>
            <person name="Seo Y.S."/>
            <person name="Kwon S.Y."/>
            <person name="Kim H.A."/>
            <person name="Park J.M."/>
            <person name="Kim H.J."/>
            <person name="Choi S.B."/>
            <person name="Bosland P.W."/>
            <person name="Reeves G."/>
            <person name="Jo S.H."/>
            <person name="Lee B.W."/>
            <person name="Cho H.T."/>
            <person name="Choi H.S."/>
            <person name="Lee M.S."/>
            <person name="Yu Y."/>
            <person name="Do Choi Y."/>
            <person name="Park B.S."/>
            <person name="van Deynze A."/>
            <person name="Ashrafi H."/>
            <person name="Hill T."/>
            <person name="Kim W.T."/>
            <person name="Pai H.S."/>
            <person name="Ahn H.K."/>
            <person name="Yeam I."/>
            <person name="Giovannoni J.J."/>
            <person name="Rose J.K."/>
            <person name="Sorensen I."/>
            <person name="Lee S.J."/>
            <person name="Kim R.W."/>
            <person name="Choi I.Y."/>
            <person name="Choi B.S."/>
            <person name="Lim J.S."/>
            <person name="Lee Y.H."/>
            <person name="Choi D."/>
        </authorList>
    </citation>
    <scope>NUCLEOTIDE SEQUENCE [LARGE SCALE GENOMIC DNA]</scope>
    <source>
        <strain evidence="7">cv. CM334</strain>
    </source>
</reference>
<evidence type="ECO:0000256" key="5">
    <source>
        <dbReference type="SAM" id="MobiDB-lite"/>
    </source>
</evidence>
<evidence type="ECO:0000313" key="6">
    <source>
        <dbReference type="EMBL" id="PHT76344.1"/>
    </source>
</evidence>
<dbReference type="STRING" id="4072.A0A2G2Z314"/>
<dbReference type="InterPro" id="IPR051945">
    <property type="entry name" value="RRM_MRD1_RNA_proc_ribogen"/>
</dbReference>